<gene>
    <name evidence="4" type="ORF">JOF43_003687</name>
</gene>
<feature type="compositionally biased region" description="Basic and acidic residues" evidence="3">
    <location>
        <begin position="93"/>
        <end position="104"/>
    </location>
</feature>
<dbReference type="Proteomes" id="UP001519290">
    <property type="component" value="Unassembled WGS sequence"/>
</dbReference>
<keyword evidence="1 2" id="KW-0238">DNA-binding</keyword>
<dbReference type="RefSeq" id="WP_209904478.1">
    <property type="nucleotide sequence ID" value="NZ_BAAAJW010000017.1"/>
</dbReference>
<keyword evidence="5" id="KW-1185">Reference proteome</keyword>
<dbReference type="GO" id="GO:0003677">
    <property type="term" value="F:DNA binding"/>
    <property type="evidence" value="ECO:0007669"/>
    <property type="project" value="UniProtKB-KW"/>
</dbReference>
<organism evidence="4 5">
    <name type="scientific">Brachybacterium sacelli</name>
    <dbReference type="NCBI Taxonomy" id="173364"/>
    <lineage>
        <taxon>Bacteria</taxon>
        <taxon>Bacillati</taxon>
        <taxon>Actinomycetota</taxon>
        <taxon>Actinomycetes</taxon>
        <taxon>Micrococcales</taxon>
        <taxon>Dermabacteraceae</taxon>
        <taxon>Brachybacterium</taxon>
    </lineage>
</organism>
<dbReference type="InterPro" id="IPR000424">
    <property type="entry name" value="Primosome_PriB/ssb"/>
</dbReference>
<reference evidence="4 5" key="1">
    <citation type="submission" date="2021-03" db="EMBL/GenBank/DDBJ databases">
        <title>Sequencing the genomes of 1000 actinobacteria strains.</title>
        <authorList>
            <person name="Klenk H.-P."/>
        </authorList>
    </citation>
    <scope>NUCLEOTIDE SEQUENCE [LARGE SCALE GENOMIC DNA]</scope>
    <source>
        <strain evidence="4 5">DSM 14566</strain>
    </source>
</reference>
<dbReference type="InterPro" id="IPR012340">
    <property type="entry name" value="NA-bd_OB-fold"/>
</dbReference>
<evidence type="ECO:0000313" key="5">
    <source>
        <dbReference type="Proteomes" id="UP001519290"/>
    </source>
</evidence>
<name>A0ABS4X5G2_9MICO</name>
<dbReference type="Gene3D" id="2.40.50.140">
    <property type="entry name" value="Nucleic acid-binding proteins"/>
    <property type="match status" value="1"/>
</dbReference>
<proteinExistence type="predicted"/>
<evidence type="ECO:0000313" key="4">
    <source>
        <dbReference type="EMBL" id="MBP2383698.1"/>
    </source>
</evidence>
<dbReference type="SUPFAM" id="SSF50249">
    <property type="entry name" value="Nucleic acid-binding proteins"/>
    <property type="match status" value="1"/>
</dbReference>
<dbReference type="EMBL" id="JAGIOD010000002">
    <property type="protein sequence ID" value="MBP2383698.1"/>
    <property type="molecule type" value="Genomic_DNA"/>
</dbReference>
<evidence type="ECO:0000256" key="2">
    <source>
        <dbReference type="PROSITE-ProRule" id="PRU00252"/>
    </source>
</evidence>
<feature type="region of interest" description="Disordered" evidence="3">
    <location>
        <begin position="93"/>
        <end position="171"/>
    </location>
</feature>
<protein>
    <submittedName>
        <fullName evidence="4">Single-stranded DNA-binding protein</fullName>
    </submittedName>
</protein>
<feature type="compositionally biased region" description="Polar residues" evidence="3">
    <location>
        <begin position="133"/>
        <end position="160"/>
    </location>
</feature>
<sequence>MSTESTTGLELKDSMYGFVASKPQLTYTENGDPRLYFKAGQRHRHYDPEAGWENLPSTFHDVVAFKGAAQFGIQNLREKDRFIAQGSLRDYTNKHTGEREEQFEATRFLPVAARPKNTAGRAPRRAVEREAQSQDTASQEASQVEQTQRRVPQFQSAGSSRHQHAAPQMGL</sequence>
<accession>A0ABS4X5G2</accession>
<dbReference type="PROSITE" id="PS50935">
    <property type="entry name" value="SSB"/>
    <property type="match status" value="1"/>
</dbReference>
<comment type="caution">
    <text evidence="4">The sequence shown here is derived from an EMBL/GenBank/DDBJ whole genome shotgun (WGS) entry which is preliminary data.</text>
</comment>
<evidence type="ECO:0000256" key="3">
    <source>
        <dbReference type="SAM" id="MobiDB-lite"/>
    </source>
</evidence>
<evidence type="ECO:0000256" key="1">
    <source>
        <dbReference type="ARBA" id="ARBA00023125"/>
    </source>
</evidence>
<dbReference type="Pfam" id="PF00436">
    <property type="entry name" value="SSB"/>
    <property type="match status" value="1"/>
</dbReference>